<accession>A0A175A2R8</accession>
<evidence type="ECO:0000313" key="2">
    <source>
        <dbReference type="Proteomes" id="UP000095662"/>
    </source>
</evidence>
<evidence type="ECO:0000313" key="1">
    <source>
        <dbReference type="EMBL" id="CUQ91299.1"/>
    </source>
</evidence>
<dbReference type="Pfam" id="PF08902">
    <property type="entry name" value="DUF1848"/>
    <property type="match status" value="1"/>
</dbReference>
<protein>
    <submittedName>
        <fullName evidence="1">Domain of uncharacterized function (DUF1848)</fullName>
    </submittedName>
</protein>
<dbReference type="AlphaFoldDB" id="A0A175A2R8"/>
<dbReference type="EMBL" id="CZBY01000023">
    <property type="protein sequence ID" value="CUQ91299.1"/>
    <property type="molecule type" value="Genomic_DNA"/>
</dbReference>
<proteinExistence type="predicted"/>
<name>A0A175A2R8_9FIRM</name>
<dbReference type="InterPro" id="IPR014998">
    <property type="entry name" value="DUF1848"/>
</dbReference>
<dbReference type="Proteomes" id="UP000095662">
    <property type="component" value="Unassembled WGS sequence"/>
</dbReference>
<dbReference type="OrthoDB" id="9771212at2"/>
<organism evidence="1 2">
    <name type="scientific">[Eubacterium] siraeum</name>
    <dbReference type="NCBI Taxonomy" id="39492"/>
    <lineage>
        <taxon>Bacteria</taxon>
        <taxon>Bacillati</taxon>
        <taxon>Bacillota</taxon>
        <taxon>Clostridia</taxon>
        <taxon>Eubacteriales</taxon>
        <taxon>Oscillospiraceae</taxon>
        <taxon>Oscillospiraceae incertae sedis</taxon>
    </lineage>
</organism>
<reference evidence="1 2" key="1">
    <citation type="submission" date="2015-09" db="EMBL/GenBank/DDBJ databases">
        <authorList>
            <consortium name="Pathogen Informatics"/>
        </authorList>
    </citation>
    <scope>NUCLEOTIDE SEQUENCE [LARGE SCALE GENOMIC DNA]</scope>
    <source>
        <strain evidence="1 2">2789STDY5834928</strain>
    </source>
</reference>
<gene>
    <name evidence="1" type="ORF">ERS852540_02308</name>
</gene>
<sequence length="313" mass="36286">MILSVSRRTDIPNYFSEWFYNRIKEGFLYVRNPMNAHQISEIKITPDVVDCIVFWTKNPLPMIKRLDEIKDYNYYFQFTLTGYGNDVEVNLPNKKTKMIPVFQELSEKIGKQKVIWRYDPIFFSDRYTKEYHLKAFKSIAEALSGYTEKCVISFVDIYPKNKNNMDGLSSYELNDDELREFAEKLSKIAADNNIKIGSCAEKIDFDECGIIHNCCIDRELIEQIIGCKLYVGKDKNQRKECGCVESVEIGTYDTCKNGCAYCYANYSSKSVETNATKYDPSSPLLCGQVQEDDKITIRKVESLKETQLSIFDM</sequence>